<dbReference type="Proteomes" id="UP000827976">
    <property type="component" value="Chromosome 13"/>
</dbReference>
<gene>
    <name evidence="1" type="ORF">IHE45_13G013400</name>
</gene>
<organism evidence="1 2">
    <name type="scientific">Dioscorea alata</name>
    <name type="common">Purple yam</name>
    <dbReference type="NCBI Taxonomy" id="55571"/>
    <lineage>
        <taxon>Eukaryota</taxon>
        <taxon>Viridiplantae</taxon>
        <taxon>Streptophyta</taxon>
        <taxon>Embryophyta</taxon>
        <taxon>Tracheophyta</taxon>
        <taxon>Spermatophyta</taxon>
        <taxon>Magnoliopsida</taxon>
        <taxon>Liliopsida</taxon>
        <taxon>Dioscoreales</taxon>
        <taxon>Dioscoreaceae</taxon>
        <taxon>Dioscorea</taxon>
    </lineage>
</organism>
<name>A0ACB7UWN0_DIOAL</name>
<evidence type="ECO:0000313" key="2">
    <source>
        <dbReference type="Proteomes" id="UP000827976"/>
    </source>
</evidence>
<dbReference type="EMBL" id="CM037023">
    <property type="protein sequence ID" value="KAH7665153.1"/>
    <property type="molecule type" value="Genomic_DNA"/>
</dbReference>
<protein>
    <submittedName>
        <fullName evidence="1">Omega-hydroxypalmitate O-feruloyl transferase protein</fullName>
        <ecNumber evidence="1">2.3.1.188</ecNumber>
    </submittedName>
</protein>
<sequence>MNKEGRRNSIQSVQLPKQSKNHFCRKLTMAGGGEVGFRVRRMEAEMVHGINDDNKEKNKYHYYYLSNLDQNIAVVMKTVHVYKAVEGKSTEDVCRVMKDGLAKVLEYYYPCEGTLTVSQEGKLIVRCDGRGVPFVEAVADCDLYVLGDISIPDPEKLMKLVYQLPEHLNIFEAPLVTVQVTKFKCGGYVLGMAKNHCLSDGMAVVEFLRSWAEMARGLPLSVPPVLDRSIQLPRSPPKIEFHHDEFTEVEDVSNLTDLYKGEELQHRCFTFNVDKLTTLKEMAMQDGTVESCTSFVVLTAFTWRARTKALKMGPGQKTKLLFAVDGRRKMEPPLPAGFYGNGIILACCLCDAGELLNRPLSYAVELVQNTIKNTTDGYIRSVIDYFEITRARPSLTGTLLITAWNRLGLRLSDFGWGEAAQTGPAELPQKEVAFFLPHAKELKSLVLVLGLPASCMNQFEELVEDIGQ</sequence>
<comment type="caution">
    <text evidence="1">The sequence shown here is derived from an EMBL/GenBank/DDBJ whole genome shotgun (WGS) entry which is preliminary data.</text>
</comment>
<keyword evidence="1" id="KW-0012">Acyltransferase</keyword>
<evidence type="ECO:0000313" key="1">
    <source>
        <dbReference type="EMBL" id="KAH7665153.1"/>
    </source>
</evidence>
<keyword evidence="1" id="KW-0808">Transferase</keyword>
<proteinExistence type="predicted"/>
<dbReference type="EC" id="2.3.1.188" evidence="1"/>
<accession>A0ACB7UWN0</accession>
<keyword evidence="2" id="KW-1185">Reference proteome</keyword>
<reference evidence="2" key="1">
    <citation type="journal article" date="2022" name="Nat. Commun.">
        <title>Chromosome evolution and the genetic basis of agronomically important traits in greater yam.</title>
        <authorList>
            <person name="Bredeson J.V."/>
            <person name="Lyons J.B."/>
            <person name="Oniyinde I.O."/>
            <person name="Okereke N.R."/>
            <person name="Kolade O."/>
            <person name="Nnabue I."/>
            <person name="Nwadili C.O."/>
            <person name="Hribova E."/>
            <person name="Parker M."/>
            <person name="Nwogha J."/>
            <person name="Shu S."/>
            <person name="Carlson J."/>
            <person name="Kariba R."/>
            <person name="Muthemba S."/>
            <person name="Knop K."/>
            <person name="Barton G.J."/>
            <person name="Sherwood A.V."/>
            <person name="Lopez-Montes A."/>
            <person name="Asiedu R."/>
            <person name="Jamnadass R."/>
            <person name="Muchugi A."/>
            <person name="Goodstein D."/>
            <person name="Egesi C.N."/>
            <person name="Featherston J."/>
            <person name="Asfaw A."/>
            <person name="Simpson G.G."/>
            <person name="Dolezel J."/>
            <person name="Hendre P.S."/>
            <person name="Van Deynze A."/>
            <person name="Kumar P.L."/>
            <person name="Obidiegwu J.E."/>
            <person name="Bhattacharjee R."/>
            <person name="Rokhsar D.S."/>
        </authorList>
    </citation>
    <scope>NUCLEOTIDE SEQUENCE [LARGE SCALE GENOMIC DNA]</scope>
    <source>
        <strain evidence="2">cv. TDa95/00328</strain>
    </source>
</reference>